<evidence type="ECO:0000256" key="9">
    <source>
        <dbReference type="ARBA" id="ARBA00023033"/>
    </source>
</evidence>
<feature type="transmembrane region" description="Helical" evidence="14">
    <location>
        <begin position="20"/>
        <end position="43"/>
    </location>
</feature>
<keyword evidence="5 12" id="KW-0349">Heme</keyword>
<evidence type="ECO:0000256" key="2">
    <source>
        <dbReference type="ARBA" id="ARBA00004370"/>
    </source>
</evidence>
<accession>A0A291FAU5</accession>
<dbReference type="CDD" id="cd11072">
    <property type="entry name" value="CYP71-like"/>
    <property type="match status" value="1"/>
</dbReference>
<keyword evidence="11 14" id="KW-0472">Membrane</keyword>
<dbReference type="InterPro" id="IPR001128">
    <property type="entry name" value="Cyt_P450"/>
</dbReference>
<dbReference type="PANTHER" id="PTHR47943">
    <property type="entry name" value="CYTOCHROME P450 93A3-LIKE"/>
    <property type="match status" value="1"/>
</dbReference>
<keyword evidence="10" id="KW-0876">Taxol biosynthesis</keyword>
<keyword evidence="7 13" id="KW-0560">Oxidoreductase</keyword>
<feature type="binding site" description="axial binding residue" evidence="12">
    <location>
        <position position="469"/>
    </location>
    <ligand>
        <name>heme</name>
        <dbReference type="ChEBI" id="CHEBI:30413"/>
    </ligand>
    <ligandPart>
        <name>Fe</name>
        <dbReference type="ChEBI" id="CHEBI:18248"/>
    </ligandPart>
</feature>
<evidence type="ECO:0000256" key="5">
    <source>
        <dbReference type="ARBA" id="ARBA00022617"/>
    </source>
</evidence>
<dbReference type="GO" id="GO:0016705">
    <property type="term" value="F:oxidoreductase activity, acting on paired donors, with incorporation or reduction of molecular oxygen"/>
    <property type="evidence" value="ECO:0007669"/>
    <property type="project" value="InterPro"/>
</dbReference>
<comment type="pathway">
    <text evidence="3">Alkaloid biosynthesis; taxol biosynthesis.</text>
</comment>
<dbReference type="SUPFAM" id="SSF48264">
    <property type="entry name" value="Cytochrome P450"/>
    <property type="match status" value="1"/>
</dbReference>
<keyword evidence="6 12" id="KW-0479">Metal-binding</keyword>
<dbReference type="Pfam" id="PF00067">
    <property type="entry name" value="p450"/>
    <property type="match status" value="1"/>
</dbReference>
<proteinExistence type="evidence at transcript level"/>
<comment type="subcellular location">
    <subcellularLocation>
        <location evidence="2">Membrane</location>
    </subcellularLocation>
</comment>
<dbReference type="PRINTS" id="PR00463">
    <property type="entry name" value="EP450I"/>
</dbReference>
<dbReference type="InterPro" id="IPR036396">
    <property type="entry name" value="Cyt_P450_sf"/>
</dbReference>
<keyword evidence="14" id="KW-1133">Transmembrane helix</keyword>
<dbReference type="PROSITE" id="PS00086">
    <property type="entry name" value="CYTOCHROME_P450"/>
    <property type="match status" value="1"/>
</dbReference>
<dbReference type="GO" id="GO:0016020">
    <property type="term" value="C:membrane"/>
    <property type="evidence" value="ECO:0007669"/>
    <property type="project" value="UniProtKB-SubCell"/>
</dbReference>
<reference evidence="15" key="1">
    <citation type="journal article" date="2017" name="Front. Plant Sci.">
        <title>Transcriptome Assembly and Systematic Identification of Novel Cytochrome P450s in Taxus chinensis.</title>
        <authorList>
            <person name="Liao W."/>
            <person name="Zhao S."/>
            <person name="Zhang M."/>
            <person name="Dong K."/>
            <person name="Chen Y."/>
            <person name="Fu C."/>
            <person name="Yu L."/>
        </authorList>
    </citation>
    <scope>NUCLEOTIDE SEQUENCE</scope>
</reference>
<dbReference type="Gene3D" id="1.10.630.10">
    <property type="entry name" value="Cytochrome P450"/>
    <property type="match status" value="1"/>
</dbReference>
<dbReference type="GO" id="GO:0005506">
    <property type="term" value="F:iron ion binding"/>
    <property type="evidence" value="ECO:0007669"/>
    <property type="project" value="InterPro"/>
</dbReference>
<comment type="similarity">
    <text evidence="4 13">Belongs to the cytochrome P450 family.</text>
</comment>
<evidence type="ECO:0000256" key="10">
    <source>
        <dbReference type="ARBA" id="ARBA00023059"/>
    </source>
</evidence>
<name>A0A291FAU5_TAXCH</name>
<dbReference type="EMBL" id="MF448585">
    <property type="protein sequence ID" value="ATG29906.1"/>
    <property type="molecule type" value="mRNA"/>
</dbReference>
<dbReference type="InterPro" id="IPR017972">
    <property type="entry name" value="Cyt_P450_CS"/>
</dbReference>
<evidence type="ECO:0000256" key="4">
    <source>
        <dbReference type="ARBA" id="ARBA00010617"/>
    </source>
</evidence>
<sequence>MAFSFSFSDLPAVIAGRPVGSMLMPMPMVFTIFFLWVLYKLLVPQRKNANSSRLPPGPSPWPIIGNMHQLGELPHRALRDLAKKYGPVMFLKLGSAPTVVVSSSDMAKEFLKTHDLVFANRPASAASKYVAYNEKNVGLAPYGDYWRHMRKVCVMELLSAKRIESFRSVREEEVSLAVNSIWEKSQHGTVAVNVSKSIASLISSIIWRTLAGTKFSEDDDSVGKELNRMVHQVTSMIGAFNIGDFVPYIAWIDELSGVKGKMKKAHNFFDAVVEKIIVDHIEESKRRGNQEKHKHTKDLVDVLLEMAASTTEMNITREHIKATVFDMFLGGLETTINTLEWAMSEMVRNPHVAKKLQAEIESITGKHRMVNESDLAHMEYLQCVVKETFRLYPAGPLMLPHESREDCTIDGYFIPNKTRLIVNVWAIGRDPAVWEDPMTFKPERFIGKNIDIKGRDFEMLPFGAGRRGCPGAGLAMGNIELVLAQLVHCFDWTVEGNGNPSQLDMTETFRTSIPRKDNLFAIPTLKVNLST</sequence>
<evidence type="ECO:0000256" key="7">
    <source>
        <dbReference type="ARBA" id="ARBA00023002"/>
    </source>
</evidence>
<evidence type="ECO:0000256" key="11">
    <source>
        <dbReference type="ARBA" id="ARBA00023136"/>
    </source>
</evidence>
<evidence type="ECO:0000256" key="14">
    <source>
        <dbReference type="SAM" id="Phobius"/>
    </source>
</evidence>
<organism evidence="15">
    <name type="scientific">Taxus chinensis</name>
    <name type="common">Chinese yew</name>
    <name type="synonym">Taxus wallichiana var. chinensis</name>
    <dbReference type="NCBI Taxonomy" id="29808"/>
    <lineage>
        <taxon>Eukaryota</taxon>
        <taxon>Viridiplantae</taxon>
        <taxon>Streptophyta</taxon>
        <taxon>Embryophyta</taxon>
        <taxon>Tracheophyta</taxon>
        <taxon>Spermatophyta</taxon>
        <taxon>Pinopsida</taxon>
        <taxon>Pinidae</taxon>
        <taxon>Conifers II</taxon>
        <taxon>Cupressales</taxon>
        <taxon>Taxaceae</taxon>
        <taxon>Taxus</taxon>
    </lineage>
</organism>
<evidence type="ECO:0000256" key="6">
    <source>
        <dbReference type="ARBA" id="ARBA00022723"/>
    </source>
</evidence>
<dbReference type="UniPathway" id="UPA00842"/>
<protein>
    <submittedName>
        <fullName evidence="15">CYP750C3</fullName>
    </submittedName>
</protein>
<dbReference type="GO" id="GO:0004497">
    <property type="term" value="F:monooxygenase activity"/>
    <property type="evidence" value="ECO:0007669"/>
    <property type="project" value="UniProtKB-KW"/>
</dbReference>
<evidence type="ECO:0000256" key="12">
    <source>
        <dbReference type="PIRSR" id="PIRSR602401-1"/>
    </source>
</evidence>
<evidence type="ECO:0000256" key="8">
    <source>
        <dbReference type="ARBA" id="ARBA00023004"/>
    </source>
</evidence>
<keyword evidence="8 12" id="KW-0408">Iron</keyword>
<evidence type="ECO:0000313" key="15">
    <source>
        <dbReference type="EMBL" id="ATG29906.1"/>
    </source>
</evidence>
<dbReference type="FunFam" id="1.10.630.10:FF:000011">
    <property type="entry name" value="Cytochrome P450 83B1"/>
    <property type="match status" value="1"/>
</dbReference>
<evidence type="ECO:0000256" key="1">
    <source>
        <dbReference type="ARBA" id="ARBA00001971"/>
    </source>
</evidence>
<keyword evidence="14" id="KW-0812">Transmembrane</keyword>
<keyword evidence="9 13" id="KW-0503">Monooxygenase</keyword>
<dbReference type="GO" id="GO:0020037">
    <property type="term" value="F:heme binding"/>
    <property type="evidence" value="ECO:0007669"/>
    <property type="project" value="InterPro"/>
</dbReference>
<comment type="cofactor">
    <cofactor evidence="1 12">
        <name>heme</name>
        <dbReference type="ChEBI" id="CHEBI:30413"/>
    </cofactor>
</comment>
<evidence type="ECO:0000256" key="3">
    <source>
        <dbReference type="ARBA" id="ARBA00005122"/>
    </source>
</evidence>
<dbReference type="PRINTS" id="PR00385">
    <property type="entry name" value="P450"/>
</dbReference>
<dbReference type="PANTHER" id="PTHR47943:SF2">
    <property type="entry name" value="CYTOCHROME P450"/>
    <property type="match status" value="1"/>
</dbReference>
<dbReference type="GO" id="GO:0042617">
    <property type="term" value="P:paclitaxel biosynthetic process"/>
    <property type="evidence" value="ECO:0007669"/>
    <property type="project" value="UniProtKB-UniPathway"/>
</dbReference>
<evidence type="ECO:0000256" key="13">
    <source>
        <dbReference type="RuleBase" id="RU000461"/>
    </source>
</evidence>
<dbReference type="InterPro" id="IPR002401">
    <property type="entry name" value="Cyt_P450_E_grp-I"/>
</dbReference>
<dbReference type="AlphaFoldDB" id="A0A291FAU5"/>